<evidence type="ECO:0000259" key="1">
    <source>
        <dbReference type="PROSITE" id="PS50058"/>
    </source>
</evidence>
<dbReference type="PANTHER" id="PTHR15936">
    <property type="entry name" value="GUANINE NUCLEOTIDE-BINDING PROTEIN G I /G S /G O GAMMA-13 SUBUNIT"/>
    <property type="match status" value="1"/>
</dbReference>
<dbReference type="Gene3D" id="4.10.260.10">
    <property type="entry name" value="Transducin (heterotrimeric G protein), gamma chain"/>
    <property type="match status" value="1"/>
</dbReference>
<dbReference type="CDD" id="cd00068">
    <property type="entry name" value="GGL"/>
    <property type="match status" value="1"/>
</dbReference>
<organism evidence="2 3">
    <name type="scientific">Trichostrongylus colubriformis</name>
    <name type="common">Black scour worm</name>
    <dbReference type="NCBI Taxonomy" id="6319"/>
    <lineage>
        <taxon>Eukaryota</taxon>
        <taxon>Metazoa</taxon>
        <taxon>Ecdysozoa</taxon>
        <taxon>Nematoda</taxon>
        <taxon>Chromadorea</taxon>
        <taxon>Rhabditida</taxon>
        <taxon>Rhabditina</taxon>
        <taxon>Rhabditomorpha</taxon>
        <taxon>Strongyloidea</taxon>
        <taxon>Trichostrongylidae</taxon>
        <taxon>Trichostrongylus</taxon>
    </lineage>
</organism>
<protein>
    <submittedName>
        <fullName evidence="2">Guanine nucleotide-binding protein subunit gamma</fullName>
    </submittedName>
</protein>
<name>A0AAN8J3A8_TRICO</name>
<dbReference type="InterPro" id="IPR039227">
    <property type="entry name" value="GNG13"/>
</dbReference>
<dbReference type="AlphaFoldDB" id="A0AAN8J3A8"/>
<dbReference type="Pfam" id="PF00631">
    <property type="entry name" value="G-gamma"/>
    <property type="match status" value="1"/>
</dbReference>
<evidence type="ECO:0000313" key="2">
    <source>
        <dbReference type="EMBL" id="KAK5984469.1"/>
    </source>
</evidence>
<evidence type="ECO:0000313" key="3">
    <source>
        <dbReference type="Proteomes" id="UP001331761"/>
    </source>
</evidence>
<dbReference type="SMART" id="SM00224">
    <property type="entry name" value="GGL"/>
    <property type="match status" value="1"/>
</dbReference>
<dbReference type="PANTHER" id="PTHR15936:SF2">
    <property type="entry name" value="GUANINE NUCLEOTIDE-BINDING PROTEIN G(I)_G(S)_G(O) SUBUNIT GAMMA-13"/>
    <property type="match status" value="1"/>
</dbReference>
<dbReference type="Proteomes" id="UP001331761">
    <property type="component" value="Unassembled WGS sequence"/>
</dbReference>
<keyword evidence="3" id="KW-1185">Reference proteome</keyword>
<comment type="caution">
    <text evidence="2">The sequence shown here is derived from an EMBL/GenBank/DDBJ whole genome shotgun (WGS) entry which is preliminary data.</text>
</comment>
<dbReference type="GO" id="GO:0005834">
    <property type="term" value="C:heterotrimeric G-protein complex"/>
    <property type="evidence" value="ECO:0007669"/>
    <property type="project" value="InterPro"/>
</dbReference>
<proteinExistence type="predicted"/>
<dbReference type="GO" id="GO:0050909">
    <property type="term" value="P:sensory perception of taste"/>
    <property type="evidence" value="ECO:0007669"/>
    <property type="project" value="InterPro"/>
</dbReference>
<feature type="domain" description="G protein gamma" evidence="1">
    <location>
        <begin position="25"/>
        <end position="81"/>
    </location>
</feature>
<dbReference type="SUPFAM" id="SSF48670">
    <property type="entry name" value="Transducin (heterotrimeric G protein), gamma chain"/>
    <property type="match status" value="1"/>
</dbReference>
<dbReference type="InterPro" id="IPR036284">
    <property type="entry name" value="GGL_sf"/>
</dbReference>
<reference evidence="2 3" key="1">
    <citation type="submission" date="2019-10" db="EMBL/GenBank/DDBJ databases">
        <title>Assembly and Annotation for the nematode Trichostrongylus colubriformis.</title>
        <authorList>
            <person name="Martin J."/>
        </authorList>
    </citation>
    <scope>NUCLEOTIDE SEQUENCE [LARGE SCALE GENOMIC DNA]</scope>
    <source>
        <strain evidence="2">G859</strain>
        <tissue evidence="2">Whole worm</tissue>
    </source>
</reference>
<dbReference type="EMBL" id="WIXE01002833">
    <property type="protein sequence ID" value="KAK5984469.1"/>
    <property type="molecule type" value="Genomic_DNA"/>
</dbReference>
<gene>
    <name evidence="2" type="ORF">GCK32_005713</name>
</gene>
<dbReference type="GO" id="GO:0007200">
    <property type="term" value="P:phospholipase C-activating G protein-coupled receptor signaling pathway"/>
    <property type="evidence" value="ECO:0007669"/>
    <property type="project" value="InterPro"/>
</dbReference>
<dbReference type="GO" id="GO:0031681">
    <property type="term" value="F:G-protein beta-subunit binding"/>
    <property type="evidence" value="ECO:0007669"/>
    <property type="project" value="InterPro"/>
</dbReference>
<dbReference type="PROSITE" id="PS50058">
    <property type="entry name" value="G_PROTEIN_GAMMA"/>
    <property type="match status" value="1"/>
</dbReference>
<dbReference type="SMART" id="SM01224">
    <property type="entry name" value="G_gamma"/>
    <property type="match status" value="1"/>
</dbReference>
<dbReference type="InterPro" id="IPR015898">
    <property type="entry name" value="G-protein_gamma-like_dom"/>
</dbReference>
<accession>A0AAN8J3A8</accession>
<sequence length="81" mass="9278">MSETAVIDDQQIPDEIQAEMDKSDMQRSVDSLRSQLNIERTPISQSATELRRYTETQEDPLVNPIDKKVNPWAEKSKCSVL</sequence>